<evidence type="ECO:0000313" key="2">
    <source>
        <dbReference type="Proteomes" id="UP000717995"/>
    </source>
</evidence>
<proteinExistence type="predicted"/>
<accession>A0ABS2ILS4</accession>
<organism evidence="1 2">
    <name type="scientific">Zestomonas insulae</name>
    <dbReference type="NCBI Taxonomy" id="2809017"/>
    <lineage>
        <taxon>Bacteria</taxon>
        <taxon>Pseudomonadati</taxon>
        <taxon>Pseudomonadota</taxon>
        <taxon>Gammaproteobacteria</taxon>
        <taxon>Pseudomonadales</taxon>
        <taxon>Pseudomonadaceae</taxon>
        <taxon>Zestomonas</taxon>
    </lineage>
</organism>
<comment type="caution">
    <text evidence="1">The sequence shown here is derived from an EMBL/GenBank/DDBJ whole genome shotgun (WGS) entry which is preliminary data.</text>
</comment>
<dbReference type="Proteomes" id="UP000717995">
    <property type="component" value="Unassembled WGS sequence"/>
</dbReference>
<evidence type="ECO:0000313" key="1">
    <source>
        <dbReference type="EMBL" id="MBM7062838.1"/>
    </source>
</evidence>
<keyword evidence="1" id="KW-0418">Kinase</keyword>
<reference evidence="1 2" key="1">
    <citation type="submission" date="2021-02" db="EMBL/GenBank/DDBJ databases">
        <authorList>
            <person name="Lee D.-H."/>
        </authorList>
    </citation>
    <scope>NUCLEOTIDE SEQUENCE [LARGE SCALE GENOMIC DNA]</scope>
    <source>
        <strain evidence="1 2">UL073</strain>
    </source>
</reference>
<keyword evidence="2" id="KW-1185">Reference proteome</keyword>
<name>A0ABS2ILS4_9GAMM</name>
<protein>
    <submittedName>
        <fullName evidence="1">Protein kinase</fullName>
    </submittedName>
</protein>
<sequence>MSVQCVQHPAVSLALGHGLDLPQQAARARAAWVAGRQGRAPLLLVALIWGRRCPNPVHTLGVLLDELFADYACTPEGWSEAQAARQVLAALNLKLFRARREGTAIAQLDVGLLLLCGDQGQFLQAGAIGLLRSREAGLQVLAGREEQSLGGQAELALVQHGLSLDAGETLLLAPQPLFEVADLDAWRGQCGASAPLAAEQLLEPWLQAPGAAVLLRPGATDQAPPVAPAQHWPAVAAAEVGMQVDGWTLLERCRYGPPGRLFRAVAADGRGALLWLADAAADEAFWQREWVLRRSPVRSLPQVLSAREVRRHAFLLFALPGAGARSLEDWCAARGALPAVEALALLVQLLAAVRALQRRGMQGLWLSPRQILRDERGQLLLLPEQAAILPGVTLQALDAEAVPLAPELRRGEAVDGRADQFALAALLYWMLGGRWPEVALPGAPALSHYAPLGERLGDLPAGWDGVLARALAPLPAMRYEALSELQQALEQPLQRRPAPRAGAWLCALWQRWWRRG</sequence>
<dbReference type="SUPFAM" id="SSF56112">
    <property type="entry name" value="Protein kinase-like (PK-like)"/>
    <property type="match status" value="1"/>
</dbReference>
<dbReference type="EMBL" id="JAFEUP010000006">
    <property type="protein sequence ID" value="MBM7062838.1"/>
    <property type="molecule type" value="Genomic_DNA"/>
</dbReference>
<dbReference type="InterPro" id="IPR011009">
    <property type="entry name" value="Kinase-like_dom_sf"/>
</dbReference>
<dbReference type="Gene3D" id="1.10.510.10">
    <property type="entry name" value="Transferase(Phosphotransferase) domain 1"/>
    <property type="match status" value="1"/>
</dbReference>
<gene>
    <name evidence="1" type="ORF">JQX08_19155</name>
</gene>
<keyword evidence="1" id="KW-0808">Transferase</keyword>
<dbReference type="RefSeq" id="WP_205350017.1">
    <property type="nucleotide sequence ID" value="NZ_JAFEUP010000006.1"/>
</dbReference>
<dbReference type="GO" id="GO:0016301">
    <property type="term" value="F:kinase activity"/>
    <property type="evidence" value="ECO:0007669"/>
    <property type="project" value="UniProtKB-KW"/>
</dbReference>